<proteinExistence type="predicted"/>
<sequence length="492" mass="55385">MNTVDGSGDGICFPYDVLVDIFGRLPRRALGRSCCVCRTWRALISAHNLNPPLLPLPLPPYFPRHPLGGIFFNKLGFTSNTCFFAPPGSQRLFFPDEEKVDQSCNGLLLLHRDGTCVLNPATGRCSRLPTLTPQPRVVAEALAFDPAVSLHYDVFLLEELAARPNQGEVPQQQLKKPHVVRSCVYSSSTGRWENREFVPGRCAPGHLYDAVASPAKYDTYDPTVWSSDYWRGSIYMHCHNDVLMVLRPSCGTYDMVQLPGEPGSPSCFISLPRKSVLASYERGIHYAAIIDKLQLRVWILTQSTYGKLWWTLAYDVTLSPHCHIIKTLKVQGMVRWGPWRIVGSRGGPTKLTKDDDYSDHSDVDDDDDEEEEEEDGCGYSWNSYYDDEDKDGDADSWDEDKDNFIDIDQGAELLGPPSWRDDCKIVGFHPHKNALILMIGSAVVVHHLDTSRMQYLGNENQLERCPIQQGRSVNGSFTYRPCYVDMLPDGQS</sequence>
<reference evidence="3" key="1">
    <citation type="submission" date="2023-07" db="EMBL/GenBank/DDBJ databases">
        <title>A chromosome-level genome assembly of Lolium multiflorum.</title>
        <authorList>
            <person name="Chen Y."/>
            <person name="Copetti D."/>
            <person name="Kolliker R."/>
            <person name="Studer B."/>
        </authorList>
    </citation>
    <scope>NUCLEOTIDE SEQUENCE</scope>
    <source>
        <strain evidence="3">02402/16</strain>
        <tissue evidence="3">Leaf</tissue>
    </source>
</reference>
<dbReference type="Gene3D" id="1.20.1280.50">
    <property type="match status" value="1"/>
</dbReference>
<dbReference type="PANTHER" id="PTHR34591">
    <property type="entry name" value="OS03G0653100 PROTEIN-RELATED"/>
    <property type="match status" value="1"/>
</dbReference>
<dbReference type="PANTHER" id="PTHR34591:SF33">
    <property type="entry name" value="F-BOX DOMAIN-CONTAINING PROTEIN"/>
    <property type="match status" value="1"/>
</dbReference>
<accession>A0AAD8T7L3</accession>
<dbReference type="InterPro" id="IPR001810">
    <property type="entry name" value="F-box_dom"/>
</dbReference>
<evidence type="ECO:0000313" key="4">
    <source>
        <dbReference type="Proteomes" id="UP001231189"/>
    </source>
</evidence>
<gene>
    <name evidence="3" type="ORF">QYE76_058875</name>
</gene>
<evidence type="ECO:0000259" key="2">
    <source>
        <dbReference type="SMART" id="SM00256"/>
    </source>
</evidence>
<feature type="compositionally biased region" description="Acidic residues" evidence="1">
    <location>
        <begin position="362"/>
        <end position="376"/>
    </location>
</feature>
<comment type="caution">
    <text evidence="3">The sequence shown here is derived from an EMBL/GenBank/DDBJ whole genome shotgun (WGS) entry which is preliminary data.</text>
</comment>
<evidence type="ECO:0000313" key="3">
    <source>
        <dbReference type="EMBL" id="KAK1670716.1"/>
    </source>
</evidence>
<feature type="compositionally biased region" description="Acidic residues" evidence="1">
    <location>
        <begin position="385"/>
        <end position="399"/>
    </location>
</feature>
<dbReference type="InterPro" id="IPR036047">
    <property type="entry name" value="F-box-like_dom_sf"/>
</dbReference>
<feature type="compositionally biased region" description="Basic and acidic residues" evidence="1">
    <location>
        <begin position="351"/>
        <end position="361"/>
    </location>
</feature>
<name>A0AAD8T7L3_LOLMU</name>
<dbReference type="SUPFAM" id="SSF81383">
    <property type="entry name" value="F-box domain"/>
    <property type="match status" value="1"/>
</dbReference>
<feature type="domain" description="F-box" evidence="2">
    <location>
        <begin position="13"/>
        <end position="53"/>
    </location>
</feature>
<dbReference type="Proteomes" id="UP001231189">
    <property type="component" value="Unassembled WGS sequence"/>
</dbReference>
<dbReference type="AlphaFoldDB" id="A0AAD8T7L3"/>
<feature type="region of interest" description="Disordered" evidence="1">
    <location>
        <begin position="350"/>
        <end position="399"/>
    </location>
</feature>
<dbReference type="Pfam" id="PF12937">
    <property type="entry name" value="F-box-like"/>
    <property type="match status" value="1"/>
</dbReference>
<protein>
    <recommendedName>
        <fullName evidence="2">F-box domain-containing protein</fullName>
    </recommendedName>
</protein>
<evidence type="ECO:0000256" key="1">
    <source>
        <dbReference type="SAM" id="MobiDB-lite"/>
    </source>
</evidence>
<organism evidence="3 4">
    <name type="scientific">Lolium multiflorum</name>
    <name type="common">Italian ryegrass</name>
    <name type="synonym">Lolium perenne subsp. multiflorum</name>
    <dbReference type="NCBI Taxonomy" id="4521"/>
    <lineage>
        <taxon>Eukaryota</taxon>
        <taxon>Viridiplantae</taxon>
        <taxon>Streptophyta</taxon>
        <taxon>Embryophyta</taxon>
        <taxon>Tracheophyta</taxon>
        <taxon>Spermatophyta</taxon>
        <taxon>Magnoliopsida</taxon>
        <taxon>Liliopsida</taxon>
        <taxon>Poales</taxon>
        <taxon>Poaceae</taxon>
        <taxon>BOP clade</taxon>
        <taxon>Pooideae</taxon>
        <taxon>Poodae</taxon>
        <taxon>Poeae</taxon>
        <taxon>Poeae Chloroplast Group 2 (Poeae type)</taxon>
        <taxon>Loliodinae</taxon>
        <taxon>Loliinae</taxon>
        <taxon>Lolium</taxon>
    </lineage>
</organism>
<keyword evidence="4" id="KW-1185">Reference proteome</keyword>
<dbReference type="SMART" id="SM00256">
    <property type="entry name" value="FBOX"/>
    <property type="match status" value="1"/>
</dbReference>
<dbReference type="EMBL" id="JAUUTY010000003">
    <property type="protein sequence ID" value="KAK1670716.1"/>
    <property type="molecule type" value="Genomic_DNA"/>
</dbReference>